<dbReference type="InterPro" id="IPR036196">
    <property type="entry name" value="Ptyr_pPase_sf"/>
</dbReference>
<proteinExistence type="predicted"/>
<dbReference type="AlphaFoldDB" id="X1J485"/>
<sequence>LTMESTHSLDIKRDFNNIRDIEKKTFTLREFNGEAQNIDIIDPYYTSDETYRKIMKIIDNQVKQALKKIIQINNSI</sequence>
<dbReference type="Pfam" id="PF01451">
    <property type="entry name" value="LMWPc"/>
    <property type="match status" value="1"/>
</dbReference>
<protein>
    <recommendedName>
        <fullName evidence="1">Phosphotyrosine protein phosphatase I domain-containing protein</fullName>
    </recommendedName>
</protein>
<evidence type="ECO:0000259" key="1">
    <source>
        <dbReference type="Pfam" id="PF01451"/>
    </source>
</evidence>
<dbReference type="EMBL" id="BARU01037710">
    <property type="protein sequence ID" value="GAH89516.1"/>
    <property type="molecule type" value="Genomic_DNA"/>
</dbReference>
<reference evidence="2" key="1">
    <citation type="journal article" date="2014" name="Front. Microbiol.">
        <title>High frequency of phylogenetically diverse reductive dehalogenase-homologous genes in deep subseafloor sedimentary metagenomes.</title>
        <authorList>
            <person name="Kawai M."/>
            <person name="Futagami T."/>
            <person name="Toyoda A."/>
            <person name="Takaki Y."/>
            <person name="Nishi S."/>
            <person name="Hori S."/>
            <person name="Arai W."/>
            <person name="Tsubouchi T."/>
            <person name="Morono Y."/>
            <person name="Uchiyama I."/>
            <person name="Ito T."/>
            <person name="Fujiyama A."/>
            <person name="Inagaki F."/>
            <person name="Takami H."/>
        </authorList>
    </citation>
    <scope>NUCLEOTIDE SEQUENCE</scope>
    <source>
        <strain evidence="2">Expedition CK06-06</strain>
    </source>
</reference>
<dbReference type="Gene3D" id="3.40.50.2300">
    <property type="match status" value="1"/>
</dbReference>
<organism evidence="2">
    <name type="scientific">marine sediment metagenome</name>
    <dbReference type="NCBI Taxonomy" id="412755"/>
    <lineage>
        <taxon>unclassified sequences</taxon>
        <taxon>metagenomes</taxon>
        <taxon>ecological metagenomes</taxon>
    </lineage>
</organism>
<gene>
    <name evidence="2" type="ORF">S03H2_58705</name>
</gene>
<evidence type="ECO:0000313" key="2">
    <source>
        <dbReference type="EMBL" id="GAH89516.1"/>
    </source>
</evidence>
<name>X1J485_9ZZZZ</name>
<comment type="caution">
    <text evidence="2">The sequence shown here is derived from an EMBL/GenBank/DDBJ whole genome shotgun (WGS) entry which is preliminary data.</text>
</comment>
<dbReference type="SUPFAM" id="SSF52788">
    <property type="entry name" value="Phosphotyrosine protein phosphatases I"/>
    <property type="match status" value="1"/>
</dbReference>
<feature type="non-terminal residue" evidence="2">
    <location>
        <position position="1"/>
    </location>
</feature>
<feature type="domain" description="Phosphotyrosine protein phosphatase I" evidence="1">
    <location>
        <begin position="1"/>
        <end position="64"/>
    </location>
</feature>
<accession>X1J485</accession>
<dbReference type="InterPro" id="IPR023485">
    <property type="entry name" value="Ptyr_pPase"/>
</dbReference>